<keyword evidence="5" id="KW-1185">Reference proteome</keyword>
<comment type="similarity">
    <text evidence="1">Belongs to the PNP/UDP phosphorylase family. Futalosine hydrolase subfamily.</text>
</comment>
<dbReference type="GO" id="GO:0019284">
    <property type="term" value="P:L-methionine salvage from S-adenosylmethionine"/>
    <property type="evidence" value="ECO:0007669"/>
    <property type="project" value="TreeGrafter"/>
</dbReference>
<dbReference type="InterPro" id="IPR035994">
    <property type="entry name" value="Nucleoside_phosphorylase_sf"/>
</dbReference>
<dbReference type="EC" id="3.2.2.26" evidence="1 2"/>
<dbReference type="PANTHER" id="PTHR46832">
    <property type="entry name" value="5'-METHYLTHIOADENOSINE/S-ADENOSYLHOMOCYSTEINE NUCLEOSIDASE"/>
    <property type="match status" value="1"/>
</dbReference>
<dbReference type="NCBIfam" id="TIGR03664">
    <property type="entry name" value="fut_nucase"/>
    <property type="match status" value="1"/>
</dbReference>
<feature type="domain" description="Nucleoside phosphorylase" evidence="3">
    <location>
        <begin position="22"/>
        <end position="203"/>
    </location>
</feature>
<dbReference type="Gene3D" id="3.40.50.1580">
    <property type="entry name" value="Nucleoside phosphorylase domain"/>
    <property type="match status" value="1"/>
</dbReference>
<dbReference type="HAMAP" id="MF_00991">
    <property type="entry name" value="MqnB"/>
    <property type="match status" value="1"/>
</dbReference>
<comment type="function">
    <text evidence="1">Catalyzes the hydrolysis of futalosine (FL) to dehypoxanthine futalosine (DHFL) and hypoxanthine, a step in the biosynthesis of menaquinone (MK, vitamin K2).</text>
</comment>
<dbReference type="GO" id="GO:0008782">
    <property type="term" value="F:adenosylhomocysteine nucleosidase activity"/>
    <property type="evidence" value="ECO:0007669"/>
    <property type="project" value="TreeGrafter"/>
</dbReference>
<comment type="caution">
    <text evidence="4">The sequence shown here is derived from an EMBL/GenBank/DDBJ whole genome shotgun (WGS) entry which is preliminary data.</text>
</comment>
<evidence type="ECO:0000256" key="1">
    <source>
        <dbReference type="HAMAP-Rule" id="MF_00991"/>
    </source>
</evidence>
<gene>
    <name evidence="1 4" type="primary">mqnB</name>
    <name evidence="4" type="ORF">I5907_11655</name>
</gene>
<evidence type="ECO:0000313" key="5">
    <source>
        <dbReference type="Proteomes" id="UP000628448"/>
    </source>
</evidence>
<evidence type="ECO:0000256" key="2">
    <source>
        <dbReference type="NCBIfam" id="TIGR03664"/>
    </source>
</evidence>
<organism evidence="4 5">
    <name type="scientific">Panacibacter microcysteis</name>
    <dbReference type="NCBI Taxonomy" id="2793269"/>
    <lineage>
        <taxon>Bacteria</taxon>
        <taxon>Pseudomonadati</taxon>
        <taxon>Bacteroidota</taxon>
        <taxon>Chitinophagia</taxon>
        <taxon>Chitinophagales</taxon>
        <taxon>Chitinophagaceae</taxon>
        <taxon>Panacibacter</taxon>
    </lineage>
</organism>
<dbReference type="Proteomes" id="UP000628448">
    <property type="component" value="Unassembled WGS sequence"/>
</dbReference>
<sequence>MRIYITAATIEEWMPSFLKIDALYTSESKRMKVVFHQGGVGMLANAVALARLVYEDKPDLIVQVGIAGCFDHAVPLGAVLAVKEEILGNTGVEEEGKWKDIFDLKLEKPGYPPFEKKRLPNHHLEKYNLLQLQEVTAITVNEVSTSAQRIQLLAKKYNPVLESMEGAALHYVCREMNIPFLQMRAVSNYIGERDKTKWAIGTAITNLNNSVMEYIHKLYEMG</sequence>
<evidence type="ECO:0000259" key="3">
    <source>
        <dbReference type="Pfam" id="PF01048"/>
    </source>
</evidence>
<dbReference type="GO" id="GO:0009234">
    <property type="term" value="P:menaquinone biosynthetic process"/>
    <property type="evidence" value="ECO:0007669"/>
    <property type="project" value="UniProtKB-UniRule"/>
</dbReference>
<keyword evidence="4" id="KW-0326">Glycosidase</keyword>
<keyword evidence="1" id="KW-0474">Menaquinone biosynthesis</keyword>
<protein>
    <recommendedName>
        <fullName evidence="1 2">Futalosine hydrolase</fullName>
        <shortName evidence="1">FL hydrolase</shortName>
        <ecNumber evidence="1 2">3.2.2.26</ecNumber>
    </recommendedName>
    <alternativeName>
        <fullName evidence="1">Futalosine nucleosidase</fullName>
    </alternativeName>
    <alternativeName>
        <fullName evidence="1">Menaquinone biosynthetic enzyme MqnB</fullName>
    </alternativeName>
</protein>
<keyword evidence="1 4" id="KW-0378">Hydrolase</keyword>
<dbReference type="GO" id="GO:0008930">
    <property type="term" value="F:methylthioadenosine nucleosidase activity"/>
    <property type="evidence" value="ECO:0007669"/>
    <property type="project" value="TreeGrafter"/>
</dbReference>
<comment type="catalytic activity">
    <reaction evidence="1">
        <text>futalosine + H2O = dehypoxanthine futalosine + hypoxanthine</text>
        <dbReference type="Rhea" id="RHEA:25904"/>
        <dbReference type="ChEBI" id="CHEBI:15377"/>
        <dbReference type="ChEBI" id="CHEBI:17368"/>
        <dbReference type="ChEBI" id="CHEBI:58863"/>
        <dbReference type="ChEBI" id="CHEBI:58864"/>
        <dbReference type="EC" id="3.2.2.26"/>
    </reaction>
</comment>
<dbReference type="SUPFAM" id="SSF53167">
    <property type="entry name" value="Purine and uridine phosphorylases"/>
    <property type="match status" value="1"/>
</dbReference>
<dbReference type="Pfam" id="PF01048">
    <property type="entry name" value="PNP_UDP_1"/>
    <property type="match status" value="1"/>
</dbReference>
<proteinExistence type="inferred from homology"/>
<dbReference type="RefSeq" id="WP_196990887.1">
    <property type="nucleotide sequence ID" value="NZ_JADWYR010000001.1"/>
</dbReference>
<comment type="pathway">
    <text evidence="1">Quinol/quinone metabolism; menaquinone biosynthesis.</text>
</comment>
<reference evidence="4" key="1">
    <citation type="submission" date="2020-11" db="EMBL/GenBank/DDBJ databases">
        <title>Bacterial whole genome sequence for Panacibacter sp. DH6.</title>
        <authorList>
            <person name="Le V."/>
            <person name="Ko S."/>
            <person name="Ahn C.-Y."/>
            <person name="Oh H.-M."/>
        </authorList>
    </citation>
    <scope>NUCLEOTIDE SEQUENCE</scope>
    <source>
        <strain evidence="4">DH6</strain>
    </source>
</reference>
<dbReference type="InterPro" id="IPR019963">
    <property type="entry name" value="FL_hydrolase_MqnB"/>
</dbReference>
<dbReference type="GO" id="GO:0009116">
    <property type="term" value="P:nucleoside metabolic process"/>
    <property type="evidence" value="ECO:0007669"/>
    <property type="project" value="InterPro"/>
</dbReference>
<dbReference type="PANTHER" id="PTHR46832:SF2">
    <property type="entry name" value="FUTALOSINE HYDROLASE"/>
    <property type="match status" value="1"/>
</dbReference>
<dbReference type="EMBL" id="JADWYR010000001">
    <property type="protein sequence ID" value="MBG9376896.1"/>
    <property type="molecule type" value="Genomic_DNA"/>
</dbReference>
<evidence type="ECO:0000313" key="4">
    <source>
        <dbReference type="EMBL" id="MBG9376896.1"/>
    </source>
</evidence>
<dbReference type="AlphaFoldDB" id="A0A931E7N9"/>
<accession>A0A931E7N9</accession>
<dbReference type="InterPro" id="IPR000845">
    <property type="entry name" value="Nucleoside_phosphorylase_d"/>
</dbReference>
<dbReference type="GO" id="GO:0005829">
    <property type="term" value="C:cytosol"/>
    <property type="evidence" value="ECO:0007669"/>
    <property type="project" value="TreeGrafter"/>
</dbReference>
<name>A0A931E7N9_9BACT</name>